<gene>
    <name evidence="1" type="ORF">ILEXP_LOCUS8269</name>
</gene>
<organism evidence="1 2">
    <name type="scientific">Ilex paraguariensis</name>
    <name type="common">yerba mate</name>
    <dbReference type="NCBI Taxonomy" id="185542"/>
    <lineage>
        <taxon>Eukaryota</taxon>
        <taxon>Viridiplantae</taxon>
        <taxon>Streptophyta</taxon>
        <taxon>Embryophyta</taxon>
        <taxon>Tracheophyta</taxon>
        <taxon>Spermatophyta</taxon>
        <taxon>Magnoliopsida</taxon>
        <taxon>eudicotyledons</taxon>
        <taxon>Gunneridae</taxon>
        <taxon>Pentapetalae</taxon>
        <taxon>asterids</taxon>
        <taxon>campanulids</taxon>
        <taxon>Aquifoliales</taxon>
        <taxon>Aquifoliaceae</taxon>
        <taxon>Ilex</taxon>
    </lineage>
</organism>
<reference evidence="1 2" key="1">
    <citation type="submission" date="2024-02" db="EMBL/GenBank/DDBJ databases">
        <authorList>
            <person name="Vignale AGUSTIN F."/>
            <person name="Sosa J E."/>
            <person name="Modenutti C."/>
        </authorList>
    </citation>
    <scope>NUCLEOTIDE SEQUENCE [LARGE SCALE GENOMIC DNA]</scope>
</reference>
<evidence type="ECO:0000313" key="1">
    <source>
        <dbReference type="EMBL" id="CAK9140756.1"/>
    </source>
</evidence>
<dbReference type="PANTHER" id="PTHR15608">
    <property type="entry name" value="SPLICING FACTOR U2AF-ASSOCIATED PROTEIN 2"/>
    <property type="match status" value="1"/>
</dbReference>
<dbReference type="AlphaFoldDB" id="A0ABC8R8T0"/>
<feature type="non-terminal residue" evidence="1">
    <location>
        <position position="1"/>
    </location>
</feature>
<dbReference type="InterPro" id="IPR035979">
    <property type="entry name" value="RBD_domain_sf"/>
</dbReference>
<accession>A0ABC8R8T0</accession>
<dbReference type="InterPro" id="IPR012677">
    <property type="entry name" value="Nucleotide-bd_a/b_plait_sf"/>
</dbReference>
<proteinExistence type="predicted"/>
<dbReference type="PANTHER" id="PTHR15608:SF0">
    <property type="entry name" value="HIV TAT-SPECIFIC FACTOR 1"/>
    <property type="match status" value="1"/>
</dbReference>
<dbReference type="SUPFAM" id="SSF54928">
    <property type="entry name" value="RNA-binding domain, RBD"/>
    <property type="match status" value="1"/>
</dbReference>
<protein>
    <submittedName>
        <fullName evidence="1">Uncharacterized protein</fullName>
    </submittedName>
</protein>
<dbReference type="InterPro" id="IPR034393">
    <property type="entry name" value="TatSF1-like"/>
</dbReference>
<dbReference type="EMBL" id="CAUOFW020001072">
    <property type="protein sequence ID" value="CAK9140756.1"/>
    <property type="molecule type" value="Genomic_DNA"/>
</dbReference>
<sequence length="111" mass="12625">DPETKKLRVKIYVDKETGRKKGDALVSYLKEPSVPLALQILDGTPLRPGGKIPMSVTQAKFEQKGDKFITRQVDKRKKKKLQKVEQKILGWGTLSTVQKCFCWYEVGTSPF</sequence>
<dbReference type="Gene3D" id="3.30.70.330">
    <property type="match status" value="1"/>
</dbReference>
<comment type="caution">
    <text evidence="1">The sequence shown here is derived from an EMBL/GenBank/DDBJ whole genome shotgun (WGS) entry which is preliminary data.</text>
</comment>
<dbReference type="Proteomes" id="UP001642360">
    <property type="component" value="Unassembled WGS sequence"/>
</dbReference>
<evidence type="ECO:0000313" key="2">
    <source>
        <dbReference type="Proteomes" id="UP001642360"/>
    </source>
</evidence>
<keyword evidence="2" id="KW-1185">Reference proteome</keyword>
<name>A0ABC8R8T0_9AQUA</name>